<dbReference type="EMBL" id="KQ241778">
    <property type="protein sequence ID" value="KNC84240.1"/>
    <property type="molecule type" value="Genomic_DNA"/>
</dbReference>
<evidence type="ECO:0000313" key="2">
    <source>
        <dbReference type="Proteomes" id="UP000054560"/>
    </source>
</evidence>
<dbReference type="Proteomes" id="UP000054560">
    <property type="component" value="Unassembled WGS sequence"/>
</dbReference>
<evidence type="ECO:0000313" key="1">
    <source>
        <dbReference type="EMBL" id="KNC84240.1"/>
    </source>
</evidence>
<proteinExistence type="predicted"/>
<reference evidence="1 2" key="1">
    <citation type="submission" date="2011-02" db="EMBL/GenBank/DDBJ databases">
        <title>The Genome Sequence of Sphaeroforma arctica JP610.</title>
        <authorList>
            <consortium name="The Broad Institute Genome Sequencing Platform"/>
            <person name="Russ C."/>
            <person name="Cuomo C."/>
            <person name="Young S.K."/>
            <person name="Zeng Q."/>
            <person name="Gargeya S."/>
            <person name="Alvarado L."/>
            <person name="Berlin A."/>
            <person name="Chapman S.B."/>
            <person name="Chen Z."/>
            <person name="Freedman E."/>
            <person name="Gellesch M."/>
            <person name="Goldberg J."/>
            <person name="Griggs A."/>
            <person name="Gujja S."/>
            <person name="Heilman E."/>
            <person name="Heiman D."/>
            <person name="Howarth C."/>
            <person name="Mehta T."/>
            <person name="Neiman D."/>
            <person name="Pearson M."/>
            <person name="Roberts A."/>
            <person name="Saif S."/>
            <person name="Shea T."/>
            <person name="Shenoy N."/>
            <person name="Sisk P."/>
            <person name="Stolte C."/>
            <person name="Sykes S."/>
            <person name="White J."/>
            <person name="Yandava C."/>
            <person name="Burger G."/>
            <person name="Gray M.W."/>
            <person name="Holland P.W.H."/>
            <person name="King N."/>
            <person name="Lang F.B.F."/>
            <person name="Roger A.J."/>
            <person name="Ruiz-Trillo I."/>
            <person name="Haas B."/>
            <person name="Nusbaum C."/>
            <person name="Birren B."/>
        </authorList>
    </citation>
    <scope>NUCLEOTIDE SEQUENCE [LARGE SCALE GENOMIC DNA]</scope>
    <source>
        <strain evidence="1 2">JP610</strain>
    </source>
</reference>
<sequence length="154" mass="16888">MKRIPVLLKETRILSRSQPSSDVPDTFGGSGTEGNFDGGLVVAKELVGLVMDIAMAEAMKIDGVKTRQIAVSRLGQRTDRRVDINRSEVVYGLIIYRVIIRRRERNKGSDARLGESEGSGEILKGLGVHGVGNELRECIHPDELEWTDGMSALV</sequence>
<dbReference type="GeneID" id="25904044"/>
<name>A0A0L0G5D4_9EUKA</name>
<keyword evidence="2" id="KW-1185">Reference proteome</keyword>
<gene>
    <name evidence="1" type="ORF">SARC_03540</name>
</gene>
<dbReference type="RefSeq" id="XP_014158142.1">
    <property type="nucleotide sequence ID" value="XM_014302667.1"/>
</dbReference>
<organism evidence="1 2">
    <name type="scientific">Sphaeroforma arctica JP610</name>
    <dbReference type="NCBI Taxonomy" id="667725"/>
    <lineage>
        <taxon>Eukaryota</taxon>
        <taxon>Ichthyosporea</taxon>
        <taxon>Ichthyophonida</taxon>
        <taxon>Sphaeroforma</taxon>
    </lineage>
</organism>
<dbReference type="AlphaFoldDB" id="A0A0L0G5D4"/>
<protein>
    <submittedName>
        <fullName evidence="1">Uncharacterized protein</fullName>
    </submittedName>
</protein>
<accession>A0A0L0G5D4</accession>